<proteinExistence type="inferred from homology"/>
<dbReference type="InterPro" id="IPR001128">
    <property type="entry name" value="Cyt_P450"/>
</dbReference>
<organism evidence="7 8">
    <name type="scientific">Penicillium cosmopolitanum</name>
    <dbReference type="NCBI Taxonomy" id="1131564"/>
    <lineage>
        <taxon>Eukaryota</taxon>
        <taxon>Fungi</taxon>
        <taxon>Dikarya</taxon>
        <taxon>Ascomycota</taxon>
        <taxon>Pezizomycotina</taxon>
        <taxon>Eurotiomycetes</taxon>
        <taxon>Eurotiomycetidae</taxon>
        <taxon>Eurotiales</taxon>
        <taxon>Aspergillaceae</taxon>
        <taxon>Penicillium</taxon>
    </lineage>
</organism>
<keyword evidence="8" id="KW-1185">Reference proteome</keyword>
<name>A0A9W9VYV6_9EURO</name>
<dbReference type="GeneID" id="81371105"/>
<evidence type="ECO:0000256" key="5">
    <source>
        <dbReference type="ARBA" id="ARBA00023004"/>
    </source>
</evidence>
<comment type="similarity">
    <text evidence="2">Belongs to the cytochrome P450 family.</text>
</comment>
<dbReference type="PANTHER" id="PTHR24287:SF18">
    <property type="entry name" value="CYTOCHROME P450 MONOOXYGENASE APDE-RELATED"/>
    <property type="match status" value="1"/>
</dbReference>
<keyword evidence="4" id="KW-0560">Oxidoreductase</keyword>
<dbReference type="GO" id="GO:0020037">
    <property type="term" value="F:heme binding"/>
    <property type="evidence" value="ECO:0007669"/>
    <property type="project" value="InterPro"/>
</dbReference>
<comment type="cofactor">
    <cofactor evidence="1">
        <name>heme</name>
        <dbReference type="ChEBI" id="CHEBI:30413"/>
    </cofactor>
</comment>
<accession>A0A9W9VYV6</accession>
<dbReference type="GO" id="GO:0043386">
    <property type="term" value="P:mycotoxin biosynthetic process"/>
    <property type="evidence" value="ECO:0007669"/>
    <property type="project" value="UniProtKB-ARBA"/>
</dbReference>
<dbReference type="RefSeq" id="XP_056487676.1">
    <property type="nucleotide sequence ID" value="XM_056632125.1"/>
</dbReference>
<dbReference type="InterPro" id="IPR002974">
    <property type="entry name" value="Cyt_P450_E_CYP52_ascomycetes"/>
</dbReference>
<dbReference type="PRINTS" id="PR01239">
    <property type="entry name" value="EP450IICYP52"/>
</dbReference>
<dbReference type="EMBL" id="JAPZBU010000008">
    <property type="protein sequence ID" value="KAJ5391998.1"/>
    <property type="molecule type" value="Genomic_DNA"/>
</dbReference>
<evidence type="ECO:0000256" key="3">
    <source>
        <dbReference type="ARBA" id="ARBA00022723"/>
    </source>
</evidence>
<evidence type="ECO:0000313" key="7">
    <source>
        <dbReference type="EMBL" id="KAJ5391998.1"/>
    </source>
</evidence>
<dbReference type="SUPFAM" id="SSF48264">
    <property type="entry name" value="Cytochrome P450"/>
    <property type="match status" value="1"/>
</dbReference>
<evidence type="ECO:0000313" key="8">
    <source>
        <dbReference type="Proteomes" id="UP001147747"/>
    </source>
</evidence>
<dbReference type="InterPro" id="IPR047146">
    <property type="entry name" value="Cyt_P450_E_CYP52_fungi"/>
</dbReference>
<sequence length="162" mass="17698">MAAAGRDTFTCIVCCQLFLANPDSSNKSPETVILSRWIPTSSGSPASPSRARALNCKTPVTMFPGLSGTIKMIKEVQAGNFTEYIASLHETHGPTFKEKMIGNNLISTIDPANIKALLATQFNDFGLGIHHRQFYPLLGDGIFTLDGKGWSYMRAMIRPQFA</sequence>
<reference evidence="7" key="1">
    <citation type="submission" date="2022-12" db="EMBL/GenBank/DDBJ databases">
        <authorList>
            <person name="Petersen C."/>
        </authorList>
    </citation>
    <scope>NUCLEOTIDE SEQUENCE</scope>
    <source>
        <strain evidence="7">IBT 29677</strain>
    </source>
</reference>
<dbReference type="GO" id="GO:0016712">
    <property type="term" value="F:oxidoreductase activity, acting on paired donors, with incorporation or reduction of molecular oxygen, reduced flavin or flavoprotein as one donor, and incorporation of one atom of oxygen"/>
    <property type="evidence" value="ECO:0007669"/>
    <property type="project" value="InterPro"/>
</dbReference>
<dbReference type="AlphaFoldDB" id="A0A9W9VYV6"/>
<evidence type="ECO:0000256" key="2">
    <source>
        <dbReference type="ARBA" id="ARBA00010617"/>
    </source>
</evidence>
<evidence type="ECO:0000256" key="6">
    <source>
        <dbReference type="ARBA" id="ARBA00023033"/>
    </source>
</evidence>
<dbReference type="PANTHER" id="PTHR24287">
    <property type="entry name" value="P450, PUTATIVE (EUROFUNG)-RELATED"/>
    <property type="match status" value="1"/>
</dbReference>
<dbReference type="InterPro" id="IPR036396">
    <property type="entry name" value="Cyt_P450_sf"/>
</dbReference>
<dbReference type="Pfam" id="PF00067">
    <property type="entry name" value="p450"/>
    <property type="match status" value="1"/>
</dbReference>
<gene>
    <name evidence="7" type="ORF">N7509_007488</name>
</gene>
<dbReference type="GO" id="GO:0005506">
    <property type="term" value="F:iron ion binding"/>
    <property type="evidence" value="ECO:0007669"/>
    <property type="project" value="InterPro"/>
</dbReference>
<dbReference type="Gene3D" id="1.10.630.10">
    <property type="entry name" value="Cytochrome P450"/>
    <property type="match status" value="1"/>
</dbReference>
<keyword evidence="3" id="KW-0479">Metal-binding</keyword>
<dbReference type="Proteomes" id="UP001147747">
    <property type="component" value="Unassembled WGS sequence"/>
</dbReference>
<dbReference type="OrthoDB" id="1470350at2759"/>
<reference evidence="7" key="2">
    <citation type="journal article" date="2023" name="IMA Fungus">
        <title>Comparative genomic study of the Penicillium genus elucidates a diverse pangenome and 15 lateral gene transfer events.</title>
        <authorList>
            <person name="Petersen C."/>
            <person name="Sorensen T."/>
            <person name="Nielsen M.R."/>
            <person name="Sondergaard T.E."/>
            <person name="Sorensen J.L."/>
            <person name="Fitzpatrick D.A."/>
            <person name="Frisvad J.C."/>
            <person name="Nielsen K.L."/>
        </authorList>
    </citation>
    <scope>NUCLEOTIDE SEQUENCE</scope>
    <source>
        <strain evidence="7">IBT 29677</strain>
    </source>
</reference>
<keyword evidence="5" id="KW-0408">Iron</keyword>
<keyword evidence="6" id="KW-0503">Monooxygenase</keyword>
<comment type="caution">
    <text evidence="7">The sequence shown here is derived from an EMBL/GenBank/DDBJ whole genome shotgun (WGS) entry which is preliminary data.</text>
</comment>
<evidence type="ECO:0000256" key="1">
    <source>
        <dbReference type="ARBA" id="ARBA00001971"/>
    </source>
</evidence>
<evidence type="ECO:0000256" key="4">
    <source>
        <dbReference type="ARBA" id="ARBA00023002"/>
    </source>
</evidence>
<protein>
    <submittedName>
        <fullName evidence="7">Uncharacterized protein</fullName>
    </submittedName>
</protein>